<sequence length="432" mass="49489">MCADLADALNACADGTLAGLKTLAMQALPGLVAVTQQYVEAHEEVEDIVHDTLYLAWQNAWRFDAAEELPGHWLMHILGNRLNSQLSAPYREAFDPEASGYNHLEPVELPPPMERHETLATHRLWNLAECLTPGKVSDRLRTRLTEAFEVLSVQSQMPLTPSGENADPRLFDPILAPRMRLSRLSLRTKQHVDQYVVQPLANSMLTIWMHQLPGAQHIERWGLPRHSVEARFQQALDIEVTPRDLVRNMNYPRSFPDRRVRHGINKRLLWDGDWDQRLEYFRASRRMHFITDIWEHRRNLCNSRSYHQLAERLAHGNPIASHSDGIMLDRPERIHAYLRRYVLYMESMACFGFDNQLGKDPLAAAVDRNGGLVKINKGLHRLAMAQVLGIPRITIRVRGIHHLWWQQVTAGTTGIAAMERMLAALPNCPPSR</sequence>
<dbReference type="GO" id="GO:0003700">
    <property type="term" value="F:DNA-binding transcription factor activity"/>
    <property type="evidence" value="ECO:0007669"/>
    <property type="project" value="InterPro"/>
</dbReference>
<comment type="caution">
    <text evidence="1">The sequence shown here is derived from an EMBL/GenBank/DDBJ whole genome shotgun (WGS) entry which is preliminary data.</text>
</comment>
<dbReference type="PATRIC" id="fig|1178482.3.peg.2257"/>
<organism evidence="1 2">
    <name type="scientific">Halomonas huangheensis</name>
    <dbReference type="NCBI Taxonomy" id="1178482"/>
    <lineage>
        <taxon>Bacteria</taxon>
        <taxon>Pseudomonadati</taxon>
        <taxon>Pseudomonadota</taxon>
        <taxon>Gammaproteobacteria</taxon>
        <taxon>Oceanospirillales</taxon>
        <taxon>Halomonadaceae</taxon>
        <taxon>Halomonas</taxon>
    </lineage>
</organism>
<evidence type="ECO:0000313" key="2">
    <source>
        <dbReference type="Proteomes" id="UP000019113"/>
    </source>
</evidence>
<accession>W1N796</accession>
<dbReference type="Proteomes" id="UP000019113">
    <property type="component" value="Unassembled WGS sequence"/>
</dbReference>
<dbReference type="AlphaFoldDB" id="W1N796"/>
<dbReference type="STRING" id="1178482.AR456_19195"/>
<proteinExistence type="predicted"/>
<gene>
    <name evidence="1" type="ORF">BJB45_19010</name>
</gene>
<dbReference type="SUPFAM" id="SSF88946">
    <property type="entry name" value="Sigma2 domain of RNA polymerase sigma factors"/>
    <property type="match status" value="1"/>
</dbReference>
<reference evidence="1 2" key="1">
    <citation type="submission" date="2013-08" db="EMBL/GenBank/DDBJ databases">
        <title>draft genome of Halomonas huanghegensis, strain BJGMM-B45T.</title>
        <authorList>
            <person name="Miao C."/>
            <person name="Wan Y."/>
            <person name="Jin W."/>
        </authorList>
    </citation>
    <scope>NUCLEOTIDE SEQUENCE [LARGE SCALE GENOMIC DNA]</scope>
    <source>
        <strain evidence="1 2">BJGMM-B45</strain>
    </source>
</reference>
<dbReference type="EMBL" id="AVBC01000034">
    <property type="protein sequence ID" value="ERL51061.1"/>
    <property type="molecule type" value="Genomic_DNA"/>
</dbReference>
<dbReference type="eggNOG" id="ENOG5031YDQ">
    <property type="taxonomic scope" value="Bacteria"/>
</dbReference>
<evidence type="ECO:0000313" key="1">
    <source>
        <dbReference type="EMBL" id="ERL51061.1"/>
    </source>
</evidence>
<keyword evidence="2" id="KW-1185">Reference proteome</keyword>
<dbReference type="InterPro" id="IPR013325">
    <property type="entry name" value="RNA_pol_sigma_r2"/>
</dbReference>
<dbReference type="Gene3D" id="1.10.1740.10">
    <property type="match status" value="1"/>
</dbReference>
<name>W1N796_9GAMM</name>
<dbReference type="GO" id="GO:0006352">
    <property type="term" value="P:DNA-templated transcription initiation"/>
    <property type="evidence" value="ECO:0007669"/>
    <property type="project" value="InterPro"/>
</dbReference>
<protein>
    <submittedName>
        <fullName evidence="1">Uncharacterized protein</fullName>
    </submittedName>
</protein>
<dbReference type="KEGG" id="hhu:AR456_19195"/>